<feature type="coiled-coil region" evidence="11">
    <location>
        <begin position="798"/>
        <end position="825"/>
    </location>
</feature>
<evidence type="ECO:0000256" key="11">
    <source>
        <dbReference type="SAM" id="Coils"/>
    </source>
</evidence>
<proteinExistence type="inferred from homology"/>
<feature type="coiled-coil region" evidence="11">
    <location>
        <begin position="431"/>
        <end position="458"/>
    </location>
</feature>
<dbReference type="Gene3D" id="3.40.50.300">
    <property type="entry name" value="P-loop containing nucleotide triphosphate hydrolases"/>
    <property type="match status" value="1"/>
</dbReference>
<dbReference type="EMBL" id="JH719942">
    <property type="protein sequence ID" value="EJF53164.1"/>
    <property type="molecule type" value="Genomic_DNA"/>
</dbReference>
<evidence type="ECO:0000256" key="9">
    <source>
        <dbReference type="HAMAP-Rule" id="MF_00096"/>
    </source>
</evidence>
<dbReference type="Gene3D" id="3.40.1170.10">
    <property type="entry name" value="DNA repair protein MutS, domain I"/>
    <property type="match status" value="1"/>
</dbReference>
<dbReference type="OrthoDB" id="9802448at2"/>
<dbReference type="InterPro" id="IPR036678">
    <property type="entry name" value="MutS_con_dom_sf"/>
</dbReference>
<evidence type="ECO:0000256" key="10">
    <source>
        <dbReference type="RuleBase" id="RU003756"/>
    </source>
</evidence>
<dbReference type="InterPro" id="IPR036187">
    <property type="entry name" value="DNA_mismatch_repair_MutS_sf"/>
</dbReference>
<dbReference type="GO" id="GO:0005829">
    <property type="term" value="C:cytosol"/>
    <property type="evidence" value="ECO:0007669"/>
    <property type="project" value="TreeGrafter"/>
</dbReference>
<feature type="binding site" evidence="9">
    <location>
        <begin position="624"/>
        <end position="631"/>
    </location>
    <ligand>
        <name>ATP</name>
        <dbReference type="ChEBI" id="CHEBI:30616"/>
    </ligand>
</feature>
<keyword evidence="4 9" id="KW-0227">DNA damage</keyword>
<protein>
    <recommendedName>
        <fullName evidence="2 9">DNA mismatch repair protein MutS</fullName>
    </recommendedName>
</protein>
<dbReference type="GO" id="GO:0006298">
    <property type="term" value="P:mismatch repair"/>
    <property type="evidence" value="ECO:0007669"/>
    <property type="project" value="UniProtKB-UniRule"/>
</dbReference>
<dbReference type="InterPro" id="IPR005748">
    <property type="entry name" value="DNA_mismatch_repair_MutS"/>
</dbReference>
<dbReference type="InterPro" id="IPR016151">
    <property type="entry name" value="DNA_mismatch_repair_MutS_N"/>
</dbReference>
<keyword evidence="3 9" id="KW-0547">Nucleotide-binding</keyword>
<dbReference type="InterPro" id="IPR007860">
    <property type="entry name" value="DNA_mmatch_repair_MutS_con_dom"/>
</dbReference>
<dbReference type="HOGENOM" id="CLU_002472_3_1_10"/>
<evidence type="ECO:0000256" key="4">
    <source>
        <dbReference type="ARBA" id="ARBA00022763"/>
    </source>
</evidence>
<dbReference type="InterPro" id="IPR007861">
    <property type="entry name" value="DNA_mismatch_repair_MutS_clamp"/>
</dbReference>
<evidence type="ECO:0000256" key="5">
    <source>
        <dbReference type="ARBA" id="ARBA00022840"/>
    </source>
</evidence>
<dbReference type="GO" id="GO:0005524">
    <property type="term" value="F:ATP binding"/>
    <property type="evidence" value="ECO:0007669"/>
    <property type="project" value="UniProtKB-UniRule"/>
</dbReference>
<dbReference type="Pfam" id="PF05190">
    <property type="entry name" value="MutS_IV"/>
    <property type="match status" value="1"/>
</dbReference>
<comment type="function">
    <text evidence="8 9">This protein is involved in the repair of mismatches in DNA. It is possible that it carries out the mismatch recognition step. This protein has a weak ATPase activity.</text>
</comment>
<comment type="similarity">
    <text evidence="1 9 10">Belongs to the DNA mismatch repair MutS family.</text>
</comment>
<dbReference type="InterPro" id="IPR007696">
    <property type="entry name" value="DNA_mismatch_repair_MutS_core"/>
</dbReference>
<name>J0P074_9BACT</name>
<dbReference type="PANTHER" id="PTHR11361:SF34">
    <property type="entry name" value="DNA MISMATCH REPAIR PROTEIN MSH1, MITOCHONDRIAL"/>
    <property type="match status" value="1"/>
</dbReference>
<evidence type="ECO:0000256" key="6">
    <source>
        <dbReference type="ARBA" id="ARBA00023125"/>
    </source>
</evidence>
<sequence length="884" mass="99977">MKLAKSKKKTKVTPLMAQYNDFKQKYADAVLLFRVGDFYETFGSDAVLASKVLGITLTARNNGSSKIELAGFPHHSLDTYLPKLVRAGYRVAVCDQLEKPSKQKKIVKRGVVELVTPGITTNDNILDHKSNNFLAALHIGRKDQLGLALLDISTAEFLVVEGNTASIDKLLQNFQPAEIIYAKNQKKELLDRFGERYYTYGIEDWVFMPDYSREKLLEQFEVSSLKGFGIEQLEMAQIAAGAILHYVQTTENKNLKHIVQIARIPTDRYVWMDSFTIRNLELVGSAYSSGVSLLDVMDKTISPMGSRLLRKWVLMPRKDLTSIVSRHEVVQAFIEQPNLALLIAEQLQQLGDLERLVAKIPLGKINPREVRQLQRSILALGPIKEALAQDQQPQLQSIAERMQLCPLLCQRVDNWLKEEPAVKTDKGGFIANGVSEELDELRDLIANSREHLERIRVQEAKETGIDKLKIGFNNVFGYYLEVTNRYKDKDLIPDHWVRKQTLTNSERYISEELKQLEGKILSAEEKIIALEQKLFGELVLFLNDYIRPVQTNAQLVAQLDCLHSYHVLALEQNYCRPQMHEGLEIEIKAGRHPVIEQQLKAGELYVPNDIFLDNERQQVLMITGPNMSGKSALLRQTALISLMAQMGAFVPADSAKLGLIDRIFTRVGASDNISSGESTFMVEMNETASILNNISNRSLILLDEIGRGTSTYDGISIAWAIAEYLHNHPTARPKTLFATHYHELNELAQQFDRIKNFHVATKELGKKVIFLRKLKAGGSEHSFGIHVAKMAGMPPQLILRASEILAQLEEQRSAQEEKAESLGDKLKAVQNVQAMQLNIFDAAPDPRFEKMRDYVEALDLNRMTPIESMLKLLEIKKILGEEDH</sequence>
<dbReference type="Pfam" id="PF00488">
    <property type="entry name" value="MutS_V"/>
    <property type="match status" value="1"/>
</dbReference>
<evidence type="ECO:0000313" key="14">
    <source>
        <dbReference type="Proteomes" id="UP000005113"/>
    </source>
</evidence>
<dbReference type="Pfam" id="PF05188">
    <property type="entry name" value="MutS_II"/>
    <property type="match status" value="1"/>
</dbReference>
<dbReference type="SUPFAM" id="SSF55271">
    <property type="entry name" value="DNA repair protein MutS, domain I"/>
    <property type="match status" value="1"/>
</dbReference>
<organism evidence="13 14">
    <name type="scientific">Saprospira grandis DSM 2844</name>
    <dbReference type="NCBI Taxonomy" id="694433"/>
    <lineage>
        <taxon>Bacteria</taxon>
        <taxon>Pseudomonadati</taxon>
        <taxon>Bacteroidota</taxon>
        <taxon>Saprospiria</taxon>
        <taxon>Saprospirales</taxon>
        <taxon>Saprospiraceae</taxon>
        <taxon>Saprospira</taxon>
    </lineage>
</organism>
<keyword evidence="11" id="KW-0175">Coiled coil</keyword>
<dbReference type="InterPro" id="IPR017261">
    <property type="entry name" value="DNA_mismatch_repair_MutS/MSH"/>
</dbReference>
<dbReference type="NCBIfam" id="NF003810">
    <property type="entry name" value="PRK05399.1"/>
    <property type="match status" value="1"/>
</dbReference>
<keyword evidence="7 9" id="KW-0234">DNA repair</keyword>
<dbReference type="InterPro" id="IPR045076">
    <property type="entry name" value="MutS"/>
</dbReference>
<evidence type="ECO:0000256" key="1">
    <source>
        <dbReference type="ARBA" id="ARBA00006271"/>
    </source>
</evidence>
<evidence type="ECO:0000256" key="2">
    <source>
        <dbReference type="ARBA" id="ARBA00021982"/>
    </source>
</evidence>
<feature type="domain" description="DNA mismatch repair proteins mutS family" evidence="12">
    <location>
        <begin position="698"/>
        <end position="714"/>
    </location>
</feature>
<dbReference type="CDD" id="cd03284">
    <property type="entry name" value="ABC_MutS1"/>
    <property type="match status" value="1"/>
</dbReference>
<dbReference type="InterPro" id="IPR007695">
    <property type="entry name" value="DNA_mismatch_repair_MutS-lik_N"/>
</dbReference>
<dbReference type="PROSITE" id="PS00486">
    <property type="entry name" value="DNA_MISMATCH_REPAIR_2"/>
    <property type="match status" value="1"/>
</dbReference>
<dbReference type="GO" id="GO:0003684">
    <property type="term" value="F:damaged DNA binding"/>
    <property type="evidence" value="ECO:0007669"/>
    <property type="project" value="UniProtKB-UniRule"/>
</dbReference>
<dbReference type="Gene3D" id="3.30.420.110">
    <property type="entry name" value="MutS, connector domain"/>
    <property type="match status" value="1"/>
</dbReference>
<evidence type="ECO:0000256" key="7">
    <source>
        <dbReference type="ARBA" id="ARBA00023204"/>
    </source>
</evidence>
<dbReference type="NCBIfam" id="TIGR01070">
    <property type="entry name" value="mutS1"/>
    <property type="match status" value="1"/>
</dbReference>
<dbReference type="Pfam" id="PF01624">
    <property type="entry name" value="MutS_I"/>
    <property type="match status" value="1"/>
</dbReference>
<dbReference type="SMART" id="SM00534">
    <property type="entry name" value="MUTSac"/>
    <property type="match status" value="1"/>
</dbReference>
<evidence type="ECO:0000259" key="12">
    <source>
        <dbReference type="PROSITE" id="PS00486"/>
    </source>
</evidence>
<dbReference type="RefSeq" id="WP_002658615.1">
    <property type="nucleotide sequence ID" value="NZ_JH719942.1"/>
</dbReference>
<evidence type="ECO:0000313" key="13">
    <source>
        <dbReference type="EMBL" id="EJF53164.1"/>
    </source>
</evidence>
<dbReference type="SUPFAM" id="SSF53150">
    <property type="entry name" value="DNA repair protein MutS, domain II"/>
    <property type="match status" value="1"/>
</dbReference>
<dbReference type="PIRSF" id="PIRSF037677">
    <property type="entry name" value="DNA_mis_repair_Msh6"/>
    <property type="match status" value="1"/>
</dbReference>
<gene>
    <name evidence="9" type="primary">mutS</name>
    <name evidence="13" type="ORF">SapgrDRAFT_1448</name>
</gene>
<dbReference type="Pfam" id="PF05192">
    <property type="entry name" value="MutS_III"/>
    <property type="match status" value="1"/>
</dbReference>
<dbReference type="InterPro" id="IPR000432">
    <property type="entry name" value="DNA_mismatch_repair_MutS_C"/>
</dbReference>
<dbReference type="InterPro" id="IPR027417">
    <property type="entry name" value="P-loop_NTPase"/>
</dbReference>
<dbReference type="SUPFAM" id="SSF52540">
    <property type="entry name" value="P-loop containing nucleoside triphosphate hydrolases"/>
    <property type="match status" value="1"/>
</dbReference>
<dbReference type="GO" id="GO:0030983">
    <property type="term" value="F:mismatched DNA binding"/>
    <property type="evidence" value="ECO:0007669"/>
    <property type="project" value="InterPro"/>
</dbReference>
<accession>J0P074</accession>
<keyword evidence="6 9" id="KW-0238">DNA-binding</keyword>
<dbReference type="Proteomes" id="UP000005113">
    <property type="component" value="Unassembled WGS sequence"/>
</dbReference>
<evidence type="ECO:0000256" key="8">
    <source>
        <dbReference type="ARBA" id="ARBA00024647"/>
    </source>
</evidence>
<dbReference type="HAMAP" id="MF_00096">
    <property type="entry name" value="MutS"/>
    <property type="match status" value="1"/>
</dbReference>
<dbReference type="PANTHER" id="PTHR11361">
    <property type="entry name" value="DNA MISMATCH REPAIR PROTEIN MUTS FAMILY MEMBER"/>
    <property type="match status" value="1"/>
</dbReference>
<dbReference type="FunFam" id="3.40.50.300:FF:000870">
    <property type="entry name" value="MutS protein homolog 4"/>
    <property type="match status" value="1"/>
</dbReference>
<reference evidence="14" key="1">
    <citation type="journal article" date="2012" name="Stand. Genomic Sci.">
        <title>Permanent draft genome sequence of the gliding predator Saprospira grandis strain Sa g1 (= HR1).</title>
        <authorList>
            <person name="Mavromatis K."/>
            <person name="Chertkov O."/>
            <person name="Lapidus A."/>
            <person name="Nolan M."/>
            <person name="Lucas S."/>
            <person name="Tice H."/>
            <person name="Del Rio T.G."/>
            <person name="Cheng J.F."/>
            <person name="Han C."/>
            <person name="Tapia R."/>
            <person name="Bruce D."/>
            <person name="Goodwin L.A."/>
            <person name="Pitluck S."/>
            <person name="Huntemann M."/>
            <person name="Liolios K."/>
            <person name="Pagani I."/>
            <person name="Ivanova N."/>
            <person name="Mikhailova N."/>
            <person name="Pati A."/>
            <person name="Chen A."/>
            <person name="Palaniappan K."/>
            <person name="Land M."/>
            <person name="Brambilla E.M."/>
            <person name="Rohde M."/>
            <person name="Spring S."/>
            <person name="Goker M."/>
            <person name="Detter J.C."/>
            <person name="Bristow J."/>
            <person name="Eisen J.A."/>
            <person name="Markowitz V."/>
            <person name="Hugenholtz P."/>
            <person name="Kyrpides N.C."/>
            <person name="Klenk H.P."/>
            <person name="Woyke T."/>
        </authorList>
    </citation>
    <scope>NUCLEOTIDE SEQUENCE [LARGE SCALE GENOMIC DNA]</scope>
    <source>
        <strain evidence="14">DSM 2844</strain>
    </source>
</reference>
<dbReference type="GO" id="GO:0140664">
    <property type="term" value="F:ATP-dependent DNA damage sensor activity"/>
    <property type="evidence" value="ECO:0007669"/>
    <property type="project" value="InterPro"/>
</dbReference>
<evidence type="ECO:0000256" key="3">
    <source>
        <dbReference type="ARBA" id="ARBA00022741"/>
    </source>
</evidence>
<dbReference type="SMART" id="SM00533">
    <property type="entry name" value="MUTSd"/>
    <property type="match status" value="1"/>
</dbReference>
<dbReference type="Gene3D" id="1.10.1420.10">
    <property type="match status" value="2"/>
</dbReference>
<dbReference type="AlphaFoldDB" id="J0P074"/>
<dbReference type="SUPFAM" id="SSF48334">
    <property type="entry name" value="DNA repair protein MutS, domain III"/>
    <property type="match status" value="1"/>
</dbReference>
<keyword evidence="5 9" id="KW-0067">ATP-binding</keyword>